<dbReference type="PANTHER" id="PTHR33273:SF4">
    <property type="entry name" value="ENDONUCLEASE_EXONUCLEASE_PHOSPHATASE DOMAIN-CONTAINING PROTEIN"/>
    <property type="match status" value="1"/>
</dbReference>
<reference evidence="3" key="2">
    <citation type="submission" date="2017-10" db="EMBL/GenBank/DDBJ databases">
        <title>Ladona fulva Genome sequencing and assembly.</title>
        <authorList>
            <person name="Murali S."/>
            <person name="Richards S."/>
            <person name="Bandaranaike D."/>
            <person name="Bellair M."/>
            <person name="Blankenburg K."/>
            <person name="Chao H."/>
            <person name="Dinh H."/>
            <person name="Doddapaneni H."/>
            <person name="Dugan-Rocha S."/>
            <person name="Elkadiri S."/>
            <person name="Gnanaolivu R."/>
            <person name="Hernandez B."/>
            <person name="Skinner E."/>
            <person name="Javaid M."/>
            <person name="Lee S."/>
            <person name="Li M."/>
            <person name="Ming W."/>
            <person name="Munidasa M."/>
            <person name="Muniz J."/>
            <person name="Nguyen L."/>
            <person name="Hughes D."/>
            <person name="Osuji N."/>
            <person name="Pu L.-L."/>
            <person name="Puazo M."/>
            <person name="Qu C."/>
            <person name="Quiroz J."/>
            <person name="Raj R."/>
            <person name="Weissenberger G."/>
            <person name="Xin Y."/>
            <person name="Zou X."/>
            <person name="Han Y."/>
            <person name="Worley K."/>
            <person name="Muzny D."/>
            <person name="Gibbs R."/>
        </authorList>
    </citation>
    <scope>NUCLEOTIDE SEQUENCE</scope>
    <source>
        <strain evidence="3">Sampled in the wild</strain>
    </source>
</reference>
<dbReference type="AlphaFoldDB" id="A0A8K0KMU3"/>
<sequence length="509" mass="58263">MQGLKVGEKRPCPLFNVTTEHLGNPEVIKNINLNIPPSRLYLRLHKAQTTCPMPQMSTNRPHPQLLQYCGGPHDSSDCKKSKEDDPKCFNCNLNHPANYRGCKAFISAKQTILHRKKISPSVPNANTNFPPLPTPSYRQAVLSSQPSNLQQPPTSVPPDQPPDSDDLISWTVNIINQTNELTEFFNEWSIKICLLQETFLSRNKNLFIPNYTIIRNDRPTRGGEVAIAISNELAFNILPRIILNVIEYVGVSIICNNETINIFSIYIPPRRKYTGVAFQNDFMKLFQLPGKNLFAGDWNSKHNAWGCKASNPNGNDLLKIINNLNADFHNITFHSPNQPTHTHNATSADLLDFLIATNYHHPISIQAIYDFDSDHLPLIFNLDHAPTSSPIRSTTKINWTKFHEFLQNHIHYIPLLQETTPVHIDAQTKLISDLFASAKICSSKTTSKPNHQNPKLPKHILDLISQRNRHRRHYNTYKNPRDKMFYQLAKNTIRKEIEAYRNNIWNDKL</sequence>
<dbReference type="GO" id="GO:0003824">
    <property type="term" value="F:catalytic activity"/>
    <property type="evidence" value="ECO:0007669"/>
    <property type="project" value="InterPro"/>
</dbReference>
<dbReference type="OrthoDB" id="10065625at2759"/>
<organism evidence="3 4">
    <name type="scientific">Ladona fulva</name>
    <name type="common">Scarce chaser dragonfly</name>
    <name type="synonym">Libellula fulva</name>
    <dbReference type="NCBI Taxonomy" id="123851"/>
    <lineage>
        <taxon>Eukaryota</taxon>
        <taxon>Metazoa</taxon>
        <taxon>Ecdysozoa</taxon>
        <taxon>Arthropoda</taxon>
        <taxon>Hexapoda</taxon>
        <taxon>Insecta</taxon>
        <taxon>Pterygota</taxon>
        <taxon>Palaeoptera</taxon>
        <taxon>Odonata</taxon>
        <taxon>Epiprocta</taxon>
        <taxon>Anisoptera</taxon>
        <taxon>Libelluloidea</taxon>
        <taxon>Libellulidae</taxon>
        <taxon>Ladona</taxon>
    </lineage>
</organism>
<feature type="region of interest" description="Disordered" evidence="1">
    <location>
        <begin position="122"/>
        <end position="163"/>
    </location>
</feature>
<dbReference type="PANTHER" id="PTHR33273">
    <property type="entry name" value="DOMAIN-CONTAINING PROTEIN, PUTATIVE-RELATED"/>
    <property type="match status" value="1"/>
</dbReference>
<dbReference type="Proteomes" id="UP000792457">
    <property type="component" value="Unassembled WGS sequence"/>
</dbReference>
<feature type="domain" description="Endonuclease/exonuclease/phosphatase" evidence="2">
    <location>
        <begin position="260"/>
        <end position="378"/>
    </location>
</feature>
<dbReference type="InterPro" id="IPR005135">
    <property type="entry name" value="Endo/exonuclease/phosphatase"/>
</dbReference>
<evidence type="ECO:0000313" key="4">
    <source>
        <dbReference type="Proteomes" id="UP000792457"/>
    </source>
</evidence>
<dbReference type="Pfam" id="PF14529">
    <property type="entry name" value="Exo_endo_phos_2"/>
    <property type="match status" value="1"/>
</dbReference>
<proteinExistence type="predicted"/>
<feature type="non-terminal residue" evidence="3">
    <location>
        <position position="509"/>
    </location>
</feature>
<gene>
    <name evidence="3" type="ORF">J437_LFUL018189</name>
</gene>
<evidence type="ECO:0000259" key="2">
    <source>
        <dbReference type="Pfam" id="PF14529"/>
    </source>
</evidence>
<evidence type="ECO:0000256" key="1">
    <source>
        <dbReference type="SAM" id="MobiDB-lite"/>
    </source>
</evidence>
<dbReference type="SUPFAM" id="SSF56219">
    <property type="entry name" value="DNase I-like"/>
    <property type="match status" value="1"/>
</dbReference>
<reference evidence="3" key="1">
    <citation type="submission" date="2013-04" db="EMBL/GenBank/DDBJ databases">
        <authorList>
            <person name="Qu J."/>
            <person name="Murali S.C."/>
            <person name="Bandaranaike D."/>
            <person name="Bellair M."/>
            <person name="Blankenburg K."/>
            <person name="Chao H."/>
            <person name="Dinh H."/>
            <person name="Doddapaneni H."/>
            <person name="Downs B."/>
            <person name="Dugan-Rocha S."/>
            <person name="Elkadiri S."/>
            <person name="Gnanaolivu R.D."/>
            <person name="Hernandez B."/>
            <person name="Javaid M."/>
            <person name="Jayaseelan J.C."/>
            <person name="Lee S."/>
            <person name="Li M."/>
            <person name="Ming W."/>
            <person name="Munidasa M."/>
            <person name="Muniz J."/>
            <person name="Nguyen L."/>
            <person name="Ongeri F."/>
            <person name="Osuji N."/>
            <person name="Pu L.-L."/>
            <person name="Puazo M."/>
            <person name="Qu C."/>
            <person name="Quiroz J."/>
            <person name="Raj R."/>
            <person name="Weissenberger G."/>
            <person name="Xin Y."/>
            <person name="Zou X."/>
            <person name="Han Y."/>
            <person name="Richards S."/>
            <person name="Worley K."/>
            <person name="Muzny D."/>
            <person name="Gibbs R."/>
        </authorList>
    </citation>
    <scope>NUCLEOTIDE SEQUENCE</scope>
    <source>
        <strain evidence="3">Sampled in the wild</strain>
    </source>
</reference>
<accession>A0A8K0KMU3</accession>
<name>A0A8K0KMU3_LADFU</name>
<evidence type="ECO:0000313" key="3">
    <source>
        <dbReference type="EMBL" id="KAG8238231.1"/>
    </source>
</evidence>
<keyword evidence="4" id="KW-1185">Reference proteome</keyword>
<dbReference type="Gene3D" id="3.60.10.10">
    <property type="entry name" value="Endonuclease/exonuclease/phosphatase"/>
    <property type="match status" value="1"/>
</dbReference>
<dbReference type="EMBL" id="KZ309307">
    <property type="protein sequence ID" value="KAG8238231.1"/>
    <property type="molecule type" value="Genomic_DNA"/>
</dbReference>
<dbReference type="InterPro" id="IPR036691">
    <property type="entry name" value="Endo/exonu/phosph_ase_sf"/>
</dbReference>
<comment type="caution">
    <text evidence="3">The sequence shown here is derived from an EMBL/GenBank/DDBJ whole genome shotgun (WGS) entry which is preliminary data.</text>
</comment>
<protein>
    <recommendedName>
        <fullName evidence="2">Endonuclease/exonuclease/phosphatase domain-containing protein</fullName>
    </recommendedName>
</protein>